<keyword evidence="2" id="KW-1185">Reference proteome</keyword>
<organism evidence="1 2">
    <name type="scientific">Lithospermum erythrorhizon</name>
    <name type="common">Purple gromwell</name>
    <name type="synonym">Lithospermum officinale var. erythrorhizon</name>
    <dbReference type="NCBI Taxonomy" id="34254"/>
    <lineage>
        <taxon>Eukaryota</taxon>
        <taxon>Viridiplantae</taxon>
        <taxon>Streptophyta</taxon>
        <taxon>Embryophyta</taxon>
        <taxon>Tracheophyta</taxon>
        <taxon>Spermatophyta</taxon>
        <taxon>Magnoliopsida</taxon>
        <taxon>eudicotyledons</taxon>
        <taxon>Gunneridae</taxon>
        <taxon>Pentapetalae</taxon>
        <taxon>asterids</taxon>
        <taxon>lamiids</taxon>
        <taxon>Boraginales</taxon>
        <taxon>Boraginaceae</taxon>
        <taxon>Boraginoideae</taxon>
        <taxon>Lithospermeae</taxon>
        <taxon>Lithospermum</taxon>
    </lineage>
</organism>
<reference evidence="1 2" key="1">
    <citation type="submission" date="2024-01" db="EMBL/GenBank/DDBJ databases">
        <title>The complete chloroplast genome sequence of Lithospermum erythrorhizon: insights into the phylogenetic relationship among Boraginaceae species and the maternal lineages of purple gromwells.</title>
        <authorList>
            <person name="Okada T."/>
            <person name="Watanabe K."/>
        </authorList>
    </citation>
    <scope>NUCLEOTIDE SEQUENCE [LARGE SCALE GENOMIC DNA]</scope>
</reference>
<dbReference type="Proteomes" id="UP001454036">
    <property type="component" value="Unassembled WGS sequence"/>
</dbReference>
<comment type="caution">
    <text evidence="1">The sequence shown here is derived from an EMBL/GenBank/DDBJ whole genome shotgun (WGS) entry which is preliminary data.</text>
</comment>
<dbReference type="AlphaFoldDB" id="A0AAV3R062"/>
<protein>
    <submittedName>
        <fullName evidence="1">Uncharacterized protein</fullName>
    </submittedName>
</protein>
<evidence type="ECO:0000313" key="1">
    <source>
        <dbReference type="EMBL" id="GAA0168467.1"/>
    </source>
</evidence>
<gene>
    <name evidence="1" type="ORF">LIER_23179</name>
</gene>
<name>A0AAV3R062_LITER</name>
<sequence>MPLIHDSNLLATKVENGYPRMSPPVTSHDNEDNIPGFHTLSSALEKLDKNIEDRFKRIWARLDELEKKVSNVEKSIPNAKKIEFHVHGRIQNIFAHDLDTFKRKLAKELREELKLQLPIYGLDGDELAKAIGK</sequence>
<accession>A0AAV3R062</accession>
<proteinExistence type="predicted"/>
<evidence type="ECO:0000313" key="2">
    <source>
        <dbReference type="Proteomes" id="UP001454036"/>
    </source>
</evidence>
<dbReference type="EMBL" id="BAABME010006477">
    <property type="protein sequence ID" value="GAA0168467.1"/>
    <property type="molecule type" value="Genomic_DNA"/>
</dbReference>